<evidence type="ECO:0000256" key="1">
    <source>
        <dbReference type="ARBA" id="ARBA00022596"/>
    </source>
</evidence>
<dbReference type="EMBL" id="MJAT01000039">
    <property type="protein sequence ID" value="OEH84366.1"/>
    <property type="molecule type" value="Genomic_DNA"/>
</dbReference>
<name>A0A1E5L2L9_9FIRM</name>
<dbReference type="InterPro" id="IPR000688">
    <property type="entry name" value="HypA/HybF"/>
</dbReference>
<comment type="similarity">
    <text evidence="4">Belongs to the HypA/HybF family.</text>
</comment>
<feature type="binding site" evidence="4">
    <location>
        <position position="77"/>
    </location>
    <ligand>
        <name>Zn(2+)</name>
        <dbReference type="ChEBI" id="CHEBI:29105"/>
    </ligand>
</feature>
<keyword evidence="3 4" id="KW-0862">Zinc</keyword>
<keyword evidence="2 4" id="KW-0479">Metal-binding</keyword>
<dbReference type="HAMAP" id="MF_00213">
    <property type="entry name" value="HypA_HybF"/>
    <property type="match status" value="1"/>
</dbReference>
<dbReference type="PIRSF" id="PIRSF004761">
    <property type="entry name" value="Hydrgn_mat_HypA"/>
    <property type="match status" value="1"/>
</dbReference>
<dbReference type="RefSeq" id="WP_069703349.1">
    <property type="nucleotide sequence ID" value="NZ_MJAT01000039.1"/>
</dbReference>
<dbReference type="NCBIfam" id="TIGR00100">
    <property type="entry name" value="hypA"/>
    <property type="match status" value="1"/>
</dbReference>
<feature type="binding site" evidence="4">
    <location>
        <position position="74"/>
    </location>
    <ligand>
        <name>Zn(2+)</name>
        <dbReference type="ChEBI" id="CHEBI:29105"/>
    </ligand>
</feature>
<evidence type="ECO:0000313" key="5">
    <source>
        <dbReference type="EMBL" id="OEH84366.1"/>
    </source>
</evidence>
<evidence type="ECO:0000313" key="6">
    <source>
        <dbReference type="Proteomes" id="UP000095255"/>
    </source>
</evidence>
<dbReference type="Proteomes" id="UP000095255">
    <property type="component" value="Unassembled WGS sequence"/>
</dbReference>
<feature type="binding site" evidence="4">
    <location>
        <position position="94"/>
    </location>
    <ligand>
        <name>Zn(2+)</name>
        <dbReference type="ChEBI" id="CHEBI:29105"/>
    </ligand>
</feature>
<protein>
    <recommendedName>
        <fullName evidence="4">Hydrogenase maturation factor HypA</fullName>
    </recommendedName>
</protein>
<dbReference type="GO" id="GO:0051604">
    <property type="term" value="P:protein maturation"/>
    <property type="evidence" value="ECO:0007669"/>
    <property type="project" value="InterPro"/>
</dbReference>
<comment type="function">
    <text evidence="4">Involved in the maturation of [NiFe] hydrogenases. Required for nickel insertion into the metal center of the hydrogenase.</text>
</comment>
<evidence type="ECO:0000256" key="4">
    <source>
        <dbReference type="HAMAP-Rule" id="MF_00213"/>
    </source>
</evidence>
<reference evidence="5 6" key="1">
    <citation type="submission" date="2016-09" db="EMBL/GenBank/DDBJ databases">
        <title>Desulfuribacillus arsenicus sp. nov., an obligately anaerobic, dissimilatory arsenic- and antimonate-reducing bacterium isolated from anoxic sediments.</title>
        <authorList>
            <person name="Abin C.A."/>
            <person name="Hollibaugh J.T."/>
        </authorList>
    </citation>
    <scope>NUCLEOTIDE SEQUENCE [LARGE SCALE GENOMIC DNA]</scope>
    <source>
        <strain evidence="5 6">MLFW-2</strain>
    </source>
</reference>
<feature type="binding site" evidence="4">
    <location>
        <position position="2"/>
    </location>
    <ligand>
        <name>Ni(2+)</name>
        <dbReference type="ChEBI" id="CHEBI:49786"/>
    </ligand>
</feature>
<sequence length="120" mass="13593">MHELSVMSGIIDVVSNSARENGIEKVKKVRLIVGQMSNALPDALQMGFEMLKETGPFTEDAVLEIEFIKTTVKCLDCEYEYHPEEGYIFTCPTCKSIRTEVIDGEQLYVDYYEGDESHDS</sequence>
<gene>
    <name evidence="4" type="primary">hypA</name>
    <name evidence="5" type="ORF">BHU72_11220</name>
</gene>
<dbReference type="PANTHER" id="PTHR34535">
    <property type="entry name" value="HYDROGENASE MATURATION FACTOR HYPA"/>
    <property type="match status" value="1"/>
</dbReference>
<feature type="binding site" evidence="4">
    <location>
        <position position="91"/>
    </location>
    <ligand>
        <name>Zn(2+)</name>
        <dbReference type="ChEBI" id="CHEBI:29105"/>
    </ligand>
</feature>
<dbReference type="STRING" id="1390249.BHU72_11220"/>
<accession>A0A1E5L2L9</accession>
<keyword evidence="6" id="KW-1185">Reference proteome</keyword>
<dbReference type="PANTHER" id="PTHR34535:SF3">
    <property type="entry name" value="HYDROGENASE MATURATION FACTOR HYPA"/>
    <property type="match status" value="1"/>
</dbReference>
<dbReference type="GO" id="GO:0016151">
    <property type="term" value="F:nickel cation binding"/>
    <property type="evidence" value="ECO:0007669"/>
    <property type="project" value="UniProtKB-UniRule"/>
</dbReference>
<dbReference type="AlphaFoldDB" id="A0A1E5L2L9"/>
<keyword evidence="1 4" id="KW-0533">Nickel</keyword>
<evidence type="ECO:0000256" key="3">
    <source>
        <dbReference type="ARBA" id="ARBA00022833"/>
    </source>
</evidence>
<dbReference type="Pfam" id="PF01155">
    <property type="entry name" value="HypA"/>
    <property type="match status" value="1"/>
</dbReference>
<organism evidence="5 6">
    <name type="scientific">Desulfuribacillus stibiiarsenatis</name>
    <dbReference type="NCBI Taxonomy" id="1390249"/>
    <lineage>
        <taxon>Bacteria</taxon>
        <taxon>Bacillati</taxon>
        <taxon>Bacillota</taxon>
        <taxon>Desulfuribacillia</taxon>
        <taxon>Desulfuribacillales</taxon>
        <taxon>Desulfuribacillaceae</taxon>
        <taxon>Desulfuribacillus</taxon>
    </lineage>
</organism>
<comment type="caution">
    <text evidence="5">The sequence shown here is derived from an EMBL/GenBank/DDBJ whole genome shotgun (WGS) entry which is preliminary data.</text>
</comment>
<evidence type="ECO:0000256" key="2">
    <source>
        <dbReference type="ARBA" id="ARBA00022723"/>
    </source>
</evidence>
<proteinExistence type="inferred from homology"/>
<dbReference type="OrthoDB" id="9800361at2"/>
<dbReference type="GO" id="GO:0008270">
    <property type="term" value="F:zinc ion binding"/>
    <property type="evidence" value="ECO:0007669"/>
    <property type="project" value="UniProtKB-UniRule"/>
</dbReference>
<dbReference type="Gene3D" id="3.30.2320.80">
    <property type="match status" value="1"/>
</dbReference>